<comment type="similarity">
    <text evidence="1 4">Belongs to the PstS family.</text>
</comment>
<dbReference type="PANTHER" id="PTHR30570">
    <property type="entry name" value="PERIPLASMIC PHOSPHATE BINDING COMPONENT OF PHOSPHATE ABC TRANSPORTER"/>
    <property type="match status" value="1"/>
</dbReference>
<feature type="compositionally biased region" description="Low complexity" evidence="5">
    <location>
        <begin position="34"/>
        <end position="49"/>
    </location>
</feature>
<evidence type="ECO:0000259" key="6">
    <source>
        <dbReference type="Pfam" id="PF12849"/>
    </source>
</evidence>
<comment type="function">
    <text evidence="4">Involved in the system for phosphate transport across the cytoplasmic membrane.</text>
</comment>
<dbReference type="EMBL" id="CP007139">
    <property type="protein sequence ID" value="AIE85293.1"/>
    <property type="molecule type" value="Genomic_DNA"/>
</dbReference>
<feature type="domain" description="PBP" evidence="6">
    <location>
        <begin position="51"/>
        <end position="300"/>
    </location>
</feature>
<dbReference type="Proteomes" id="UP000027982">
    <property type="component" value="Chromosome"/>
</dbReference>
<feature type="region of interest" description="Disordered" evidence="5">
    <location>
        <begin position="34"/>
        <end position="57"/>
    </location>
</feature>
<evidence type="ECO:0000313" key="7">
    <source>
        <dbReference type="EMBL" id="AIE85293.1"/>
    </source>
</evidence>
<dbReference type="InterPro" id="IPR011862">
    <property type="entry name" value="Phos-bd"/>
</dbReference>
<keyword evidence="2 4" id="KW-0813">Transport</keyword>
<evidence type="ECO:0000256" key="5">
    <source>
        <dbReference type="SAM" id="MobiDB-lite"/>
    </source>
</evidence>
<feature type="chain" id="PRO_5027146280" description="Phosphate-binding protein" evidence="4">
    <location>
        <begin position="27"/>
        <end position="355"/>
    </location>
</feature>
<gene>
    <name evidence="7" type="ORF">OP10G_1925</name>
</gene>
<dbReference type="GO" id="GO:0042301">
    <property type="term" value="F:phosphate ion binding"/>
    <property type="evidence" value="ECO:0007669"/>
    <property type="project" value="UniProtKB-UniRule"/>
</dbReference>
<evidence type="ECO:0000256" key="1">
    <source>
        <dbReference type="ARBA" id="ARBA00008725"/>
    </source>
</evidence>
<dbReference type="GO" id="GO:0006817">
    <property type="term" value="P:phosphate ion transport"/>
    <property type="evidence" value="ECO:0007669"/>
    <property type="project" value="UniProtKB-UniRule"/>
</dbReference>
<evidence type="ECO:0000256" key="2">
    <source>
        <dbReference type="ARBA" id="ARBA00022448"/>
    </source>
</evidence>
<keyword evidence="8" id="KW-1185">Reference proteome</keyword>
<evidence type="ECO:0000313" key="8">
    <source>
        <dbReference type="Proteomes" id="UP000027982"/>
    </source>
</evidence>
<dbReference type="InterPro" id="IPR024370">
    <property type="entry name" value="PBP_domain"/>
</dbReference>
<dbReference type="eggNOG" id="COG0226">
    <property type="taxonomic scope" value="Bacteria"/>
</dbReference>
<protein>
    <recommendedName>
        <fullName evidence="4">Phosphate-binding protein</fullName>
    </recommendedName>
</protein>
<reference evidence="7 8" key="1">
    <citation type="journal article" date="2014" name="PLoS ONE">
        <title>The first complete genome sequence of the class fimbriimonadia in the phylum armatimonadetes.</title>
        <authorList>
            <person name="Hu Z.Y."/>
            <person name="Wang Y.Z."/>
            <person name="Im W.T."/>
            <person name="Wang S.Y."/>
            <person name="Zhao G.P."/>
            <person name="Zheng H.J."/>
            <person name="Quan Z.X."/>
        </authorList>
    </citation>
    <scope>NUCLEOTIDE SEQUENCE [LARGE SCALE GENOMIC DNA]</scope>
    <source>
        <strain evidence="7">Gsoil 348</strain>
    </source>
</reference>
<dbReference type="PANTHER" id="PTHR30570:SF1">
    <property type="entry name" value="PHOSPHATE-BINDING PROTEIN PSTS"/>
    <property type="match status" value="1"/>
</dbReference>
<proteinExistence type="inferred from homology"/>
<dbReference type="AlphaFoldDB" id="A0A068NP04"/>
<dbReference type="HOGENOM" id="CLU_026228_1_0_0"/>
<dbReference type="STRING" id="661478.OP10G_1925"/>
<accession>A0A068NP04</accession>
<dbReference type="NCBIfam" id="TIGR02136">
    <property type="entry name" value="ptsS_2"/>
    <property type="match status" value="1"/>
</dbReference>
<evidence type="ECO:0000256" key="4">
    <source>
        <dbReference type="RuleBase" id="RU367119"/>
    </source>
</evidence>
<dbReference type="SUPFAM" id="SSF53850">
    <property type="entry name" value="Periplasmic binding protein-like II"/>
    <property type="match status" value="1"/>
</dbReference>
<dbReference type="Gene3D" id="3.40.190.10">
    <property type="entry name" value="Periplasmic binding protein-like II"/>
    <property type="match status" value="2"/>
</dbReference>
<dbReference type="InterPro" id="IPR050811">
    <property type="entry name" value="Phosphate_ABC_transporter"/>
</dbReference>
<dbReference type="CDD" id="cd13654">
    <property type="entry name" value="PBP2_phosphate_like_2"/>
    <property type="match status" value="1"/>
</dbReference>
<dbReference type="KEGG" id="fgi:OP10G_1925"/>
<dbReference type="Pfam" id="PF12849">
    <property type="entry name" value="PBP_like_2"/>
    <property type="match status" value="1"/>
</dbReference>
<dbReference type="RefSeq" id="WP_052547659.1">
    <property type="nucleotide sequence ID" value="NZ_CP007139.1"/>
</dbReference>
<organism evidence="7 8">
    <name type="scientific">Fimbriimonas ginsengisoli Gsoil 348</name>
    <dbReference type="NCBI Taxonomy" id="661478"/>
    <lineage>
        <taxon>Bacteria</taxon>
        <taxon>Bacillati</taxon>
        <taxon>Armatimonadota</taxon>
        <taxon>Fimbriimonadia</taxon>
        <taxon>Fimbriimonadales</taxon>
        <taxon>Fimbriimonadaceae</taxon>
        <taxon>Fimbriimonas</taxon>
    </lineage>
</organism>
<name>A0A068NP04_FIMGI</name>
<keyword evidence="3 4" id="KW-0732">Signal</keyword>
<feature type="signal peptide" evidence="4">
    <location>
        <begin position="1"/>
        <end position="26"/>
    </location>
</feature>
<keyword evidence="4" id="KW-0592">Phosphate transport</keyword>
<evidence type="ECO:0000256" key="3">
    <source>
        <dbReference type="ARBA" id="ARBA00022729"/>
    </source>
</evidence>
<sequence length="355" mass="37760">MSNQSNLNMKWVAGLAGLTLAGALLAGCGSGGDSTATGATTGAETKGPAPKAGDKSALNIDGSTTVYPIASAMGEEFGAANSDVSVVVNKAGTGSGFQKFERGEIDIATASRPIKAEEDKALKDKGIDYIELPVAFDGVSIVVNPANKWITNVTLDEMKKAWAPGSPIKMWSDINPAYPKEKINFYGPTENHGTYEYFTEAVVGKKNTIREDYQPNQEYTAIIQSVSGDKDGIAYVGFNYYDTNRDKVKALTVNGVAPEADTILGGTYTPLSRPLFLYVSKKALADKPSVKKFVDYALSDAGLKAVTEAKYVLLPKEAYDLVRKRFEAGTAGSVFMSAKPGMKIQDVLAKESAGK</sequence>